<evidence type="ECO:0000313" key="1">
    <source>
        <dbReference type="EMBL" id="EFO20356.1"/>
    </source>
</evidence>
<dbReference type="KEGG" id="loa:LOAG_08135"/>
<dbReference type="RefSeq" id="XP_003143715.1">
    <property type="nucleotide sequence ID" value="XM_003143667.1"/>
</dbReference>
<sequence>MNLPYFSDLFINEEFSMVKTFKNLGKASIDDIDSGNASKDRAHIATIRMSINQQMSRNITDNTNDNTSQYLYICVSKILNFLANHSSHPLSLFQVHILMMKNNFIFEETLKQWFLTGGSRELKYDSRRWRHDK</sequence>
<proteinExistence type="predicted"/>
<gene>
    <name evidence="1" type="ORF">LOAG_08135</name>
</gene>
<reference evidence="1" key="1">
    <citation type="submission" date="2012-04" db="EMBL/GenBank/DDBJ databases">
        <title>The Genome Sequence of Loa loa.</title>
        <authorList>
            <consortium name="The Broad Institute Genome Sequencing Platform"/>
            <consortium name="Broad Institute Genome Sequencing Center for Infectious Disease"/>
            <person name="Nutman T.B."/>
            <person name="Fink D.L."/>
            <person name="Russ C."/>
            <person name="Young S."/>
            <person name="Zeng Q."/>
            <person name="Gargeya S."/>
            <person name="Alvarado L."/>
            <person name="Berlin A."/>
            <person name="Chapman S.B."/>
            <person name="Chen Z."/>
            <person name="Freedman E."/>
            <person name="Gellesch M."/>
            <person name="Goldberg J."/>
            <person name="Griggs A."/>
            <person name="Gujja S."/>
            <person name="Heilman E.R."/>
            <person name="Heiman D."/>
            <person name="Howarth C."/>
            <person name="Mehta T."/>
            <person name="Neiman D."/>
            <person name="Pearson M."/>
            <person name="Roberts A."/>
            <person name="Saif S."/>
            <person name="Shea T."/>
            <person name="Shenoy N."/>
            <person name="Sisk P."/>
            <person name="Stolte C."/>
            <person name="Sykes S."/>
            <person name="White J."/>
            <person name="Yandava C."/>
            <person name="Haas B."/>
            <person name="Henn M.R."/>
            <person name="Nusbaum C."/>
            <person name="Birren B."/>
        </authorList>
    </citation>
    <scope>NUCLEOTIDE SEQUENCE [LARGE SCALE GENOMIC DNA]</scope>
</reference>
<dbReference type="GeneID" id="9945558"/>
<organism evidence="1">
    <name type="scientific">Loa loa</name>
    <name type="common">Eye worm</name>
    <name type="synonym">Filaria loa</name>
    <dbReference type="NCBI Taxonomy" id="7209"/>
    <lineage>
        <taxon>Eukaryota</taxon>
        <taxon>Metazoa</taxon>
        <taxon>Ecdysozoa</taxon>
        <taxon>Nematoda</taxon>
        <taxon>Chromadorea</taxon>
        <taxon>Rhabditida</taxon>
        <taxon>Spirurina</taxon>
        <taxon>Spiruromorpha</taxon>
        <taxon>Filarioidea</taxon>
        <taxon>Onchocercidae</taxon>
        <taxon>Loa</taxon>
    </lineage>
</organism>
<name>A0A1S0TUE4_LOALO</name>
<dbReference type="EMBL" id="JH712675">
    <property type="protein sequence ID" value="EFO20356.1"/>
    <property type="molecule type" value="Genomic_DNA"/>
</dbReference>
<accession>A0A1S0TUE4</accession>
<dbReference type="InParanoid" id="A0A1S0TUE4"/>
<protein>
    <submittedName>
        <fullName evidence="1">Uncharacterized protein</fullName>
    </submittedName>
</protein>
<dbReference type="CTD" id="9945558"/>
<dbReference type="AlphaFoldDB" id="A0A1S0TUE4"/>